<protein>
    <submittedName>
        <fullName evidence="3">Restriction endonuclease</fullName>
    </submittedName>
</protein>
<dbReference type="AlphaFoldDB" id="A0A1I7XBQ6"/>
<reference evidence="3" key="1">
    <citation type="submission" date="2016-11" db="UniProtKB">
        <authorList>
            <consortium name="WormBaseParasite"/>
        </authorList>
    </citation>
    <scope>IDENTIFICATION</scope>
</reference>
<dbReference type="PANTHER" id="PTHR36159:SF1">
    <property type="entry name" value="RETROVIRUS-RELATED POL POLYPROTEIN FROM TRANSPOSON 412-LIKE PROTEIN"/>
    <property type="match status" value="1"/>
</dbReference>
<evidence type="ECO:0000313" key="2">
    <source>
        <dbReference type="Proteomes" id="UP000095283"/>
    </source>
</evidence>
<dbReference type="Pfam" id="PF21738">
    <property type="entry name" value="DJR-like_dom"/>
    <property type="match status" value="1"/>
</dbReference>
<dbReference type="Proteomes" id="UP000095283">
    <property type="component" value="Unplaced"/>
</dbReference>
<organism evidence="2 3">
    <name type="scientific">Heterorhabditis bacteriophora</name>
    <name type="common">Entomopathogenic nematode worm</name>
    <dbReference type="NCBI Taxonomy" id="37862"/>
    <lineage>
        <taxon>Eukaryota</taxon>
        <taxon>Metazoa</taxon>
        <taxon>Ecdysozoa</taxon>
        <taxon>Nematoda</taxon>
        <taxon>Chromadorea</taxon>
        <taxon>Rhabditida</taxon>
        <taxon>Rhabditina</taxon>
        <taxon>Rhabditomorpha</taxon>
        <taxon>Strongyloidea</taxon>
        <taxon>Heterorhabditidae</taxon>
        <taxon>Heterorhabditis</taxon>
    </lineage>
</organism>
<dbReference type="PANTHER" id="PTHR36159">
    <property type="entry name" value="PROTEIN CBG23766"/>
    <property type="match status" value="1"/>
</dbReference>
<keyword evidence="2" id="KW-1185">Reference proteome</keyword>
<dbReference type="WBParaSite" id="Hba_15113">
    <property type="protein sequence ID" value="Hba_15113"/>
    <property type="gene ID" value="Hba_15113"/>
</dbReference>
<sequence>MAESKIHRSFALEAFDRILNIDDPIIHDTSIQKENLISIFPSSGSSLNQHGEINFIIETCDQYLLLHKSYIYLEASLTKLDSTALAEGDEVTLTNNAPMFLFDRATYSMDGMQVENVIDPGRASLLKSLLTYSSTMNKQNTFGWILETKDIMNYKINKYTKNRKGLLTFCIPLTHIFGFAECYNKIVYGRKHQLSLYRSPENKNSITSTDPTKFTAKMTINKLQWIIPKIMPSLEMQNKLLNIFESNKLVQMPFISRQFESYNIPNGNREFTWKLGTKYDKIKYLIISFQTARDNNYLNAAKFDNCGLEEIYVELNSERYPYECLKFDFDKFNAVQQYNFAKEFRNSYYESIKDYIFMEEDVYYYYYPLLVFDVSKQNDRIIASRPDVTIKASFNKNIAQSTKCYCLILSENIDNRVKVVSV</sequence>
<evidence type="ECO:0000259" key="1">
    <source>
        <dbReference type="Pfam" id="PF21738"/>
    </source>
</evidence>
<evidence type="ECO:0000313" key="3">
    <source>
        <dbReference type="WBParaSite" id="Hba_15113"/>
    </source>
</evidence>
<dbReference type="InterPro" id="IPR049512">
    <property type="entry name" value="DJR-like_dom"/>
</dbReference>
<proteinExistence type="predicted"/>
<accession>A0A1I7XBQ6</accession>
<feature type="domain" description="Double jelly roll-like" evidence="1">
    <location>
        <begin position="91"/>
        <end position="412"/>
    </location>
</feature>
<name>A0A1I7XBQ6_HETBA</name>